<evidence type="ECO:0000313" key="3">
    <source>
        <dbReference type="Proteomes" id="UP000233469"/>
    </source>
</evidence>
<feature type="region of interest" description="Disordered" evidence="1">
    <location>
        <begin position="1"/>
        <end position="27"/>
    </location>
</feature>
<accession>A0A2N1M838</accession>
<protein>
    <submittedName>
        <fullName evidence="2">Uncharacterized protein</fullName>
    </submittedName>
</protein>
<evidence type="ECO:0000256" key="1">
    <source>
        <dbReference type="SAM" id="MobiDB-lite"/>
    </source>
</evidence>
<proteinExistence type="predicted"/>
<organism evidence="2 3">
    <name type="scientific">Rhizophagus irregularis</name>
    <dbReference type="NCBI Taxonomy" id="588596"/>
    <lineage>
        <taxon>Eukaryota</taxon>
        <taxon>Fungi</taxon>
        <taxon>Fungi incertae sedis</taxon>
        <taxon>Mucoromycota</taxon>
        <taxon>Glomeromycotina</taxon>
        <taxon>Glomeromycetes</taxon>
        <taxon>Glomerales</taxon>
        <taxon>Glomeraceae</taxon>
        <taxon>Rhizophagus</taxon>
    </lineage>
</organism>
<dbReference type="Proteomes" id="UP000233469">
    <property type="component" value="Unassembled WGS sequence"/>
</dbReference>
<reference evidence="2 3" key="2">
    <citation type="submission" date="2017-10" db="EMBL/GenBank/DDBJ databases">
        <title>Extensive intraspecific genome diversity in a model arbuscular mycorrhizal fungus.</title>
        <authorList>
            <person name="Chen E.C.H."/>
            <person name="Morin E."/>
            <person name="Baudet D."/>
            <person name="Noel J."/>
            <person name="Ndikumana S."/>
            <person name="Charron P."/>
            <person name="St-Onge C."/>
            <person name="Giorgi J."/>
            <person name="Grigoriev I.V."/>
            <person name="Roux C."/>
            <person name="Martin F.M."/>
            <person name="Corradi N."/>
        </authorList>
    </citation>
    <scope>NUCLEOTIDE SEQUENCE [LARGE SCALE GENOMIC DNA]</scope>
    <source>
        <strain evidence="2 3">C2</strain>
    </source>
</reference>
<dbReference type="EMBL" id="LLXL01004074">
    <property type="protein sequence ID" value="PKK57801.1"/>
    <property type="molecule type" value="Genomic_DNA"/>
</dbReference>
<sequence>MQNLSPPTTPPTTTSTTTSTITQTTNTNEYKCNEWVTSSDNGFYKIIQE</sequence>
<evidence type="ECO:0000313" key="2">
    <source>
        <dbReference type="EMBL" id="PKK57801.1"/>
    </source>
</evidence>
<name>A0A2N1M838_9GLOM</name>
<gene>
    <name evidence="2" type="ORF">RhiirC2_797378</name>
</gene>
<dbReference type="AlphaFoldDB" id="A0A2N1M838"/>
<feature type="compositionally biased region" description="Low complexity" evidence="1">
    <location>
        <begin position="11"/>
        <end position="27"/>
    </location>
</feature>
<reference evidence="2 3" key="1">
    <citation type="submission" date="2016-04" db="EMBL/GenBank/DDBJ databases">
        <title>Genome analyses suggest a sexual origin of heterokaryosis in a supposedly ancient asexual fungus.</title>
        <authorList>
            <person name="Ropars J."/>
            <person name="Sedzielewska K."/>
            <person name="Noel J."/>
            <person name="Charron P."/>
            <person name="Farinelli L."/>
            <person name="Marton T."/>
            <person name="Kruger M."/>
            <person name="Pelin A."/>
            <person name="Brachmann A."/>
            <person name="Corradi N."/>
        </authorList>
    </citation>
    <scope>NUCLEOTIDE SEQUENCE [LARGE SCALE GENOMIC DNA]</scope>
    <source>
        <strain evidence="2 3">C2</strain>
    </source>
</reference>
<comment type="caution">
    <text evidence="2">The sequence shown here is derived from an EMBL/GenBank/DDBJ whole genome shotgun (WGS) entry which is preliminary data.</text>
</comment>